<evidence type="ECO:0000256" key="2">
    <source>
        <dbReference type="ARBA" id="ARBA00007441"/>
    </source>
</evidence>
<comment type="cofactor">
    <cofactor evidence="1">
        <name>pyridoxal 5'-phosphate</name>
        <dbReference type="ChEBI" id="CHEBI:597326"/>
    </cofactor>
</comment>
<gene>
    <name evidence="9" type="ORF">FAUST_10765</name>
</gene>
<evidence type="ECO:0000313" key="9">
    <source>
        <dbReference type="EMBL" id="KAF5228888.1"/>
    </source>
</evidence>
<evidence type="ECO:0000256" key="1">
    <source>
        <dbReference type="ARBA" id="ARBA00001933"/>
    </source>
</evidence>
<dbReference type="GO" id="GO:0005829">
    <property type="term" value="C:cytosol"/>
    <property type="evidence" value="ECO:0007669"/>
    <property type="project" value="TreeGrafter"/>
</dbReference>
<dbReference type="InterPro" id="IPR015421">
    <property type="entry name" value="PyrdxlP-dep_Trfase_major"/>
</dbReference>
<dbReference type="GO" id="GO:0006532">
    <property type="term" value="P:aspartate biosynthetic process"/>
    <property type="evidence" value="ECO:0007669"/>
    <property type="project" value="TreeGrafter"/>
</dbReference>
<comment type="catalytic activity">
    <reaction evidence="7">
        <text>L-aspartate + 2-oxoglutarate = oxaloacetate + L-glutamate</text>
        <dbReference type="Rhea" id="RHEA:21824"/>
        <dbReference type="ChEBI" id="CHEBI:16452"/>
        <dbReference type="ChEBI" id="CHEBI:16810"/>
        <dbReference type="ChEBI" id="CHEBI:29985"/>
        <dbReference type="ChEBI" id="CHEBI:29991"/>
        <dbReference type="EC" id="2.6.1.1"/>
    </reaction>
</comment>
<keyword evidence="6" id="KW-0663">Pyridoxal phosphate</keyword>
<accession>A0AAN5Z065</accession>
<dbReference type="Pfam" id="PF00155">
    <property type="entry name" value="Aminotran_1_2"/>
    <property type="match status" value="1"/>
</dbReference>
<dbReference type="Gene3D" id="3.90.1150.10">
    <property type="entry name" value="Aspartate Aminotransferase, domain 1"/>
    <property type="match status" value="1"/>
</dbReference>
<evidence type="ECO:0000313" key="10">
    <source>
        <dbReference type="Proteomes" id="UP000537989"/>
    </source>
</evidence>
<evidence type="ECO:0000256" key="5">
    <source>
        <dbReference type="ARBA" id="ARBA00022679"/>
    </source>
</evidence>
<dbReference type="PRINTS" id="PR00799">
    <property type="entry name" value="TRANSAMINASE"/>
</dbReference>
<dbReference type="InterPro" id="IPR004838">
    <property type="entry name" value="NHTrfase_class1_PyrdxlP-BS"/>
</dbReference>
<keyword evidence="5 7" id="KW-0808">Transferase</keyword>
<evidence type="ECO:0000259" key="8">
    <source>
        <dbReference type="Pfam" id="PF00155"/>
    </source>
</evidence>
<proteinExistence type="inferred from homology"/>
<evidence type="ECO:0000256" key="6">
    <source>
        <dbReference type="ARBA" id="ARBA00022898"/>
    </source>
</evidence>
<keyword evidence="4 7" id="KW-0032">Aminotransferase</keyword>
<dbReference type="CDD" id="cd00609">
    <property type="entry name" value="AAT_like"/>
    <property type="match status" value="1"/>
</dbReference>
<dbReference type="EC" id="2.6.1.1" evidence="7"/>
<dbReference type="Proteomes" id="UP000537989">
    <property type="component" value="Unassembled WGS sequence"/>
</dbReference>
<name>A0AAN5Z065_FUSAU</name>
<evidence type="ECO:0000256" key="7">
    <source>
        <dbReference type="RuleBase" id="RU000480"/>
    </source>
</evidence>
<evidence type="ECO:0000256" key="3">
    <source>
        <dbReference type="ARBA" id="ARBA00011738"/>
    </source>
</evidence>
<reference evidence="9 10" key="1">
    <citation type="submission" date="2020-02" db="EMBL/GenBank/DDBJ databases">
        <title>Identification and distribution of gene clusters putatively required for synthesis of sphingolipid metabolism inhibitors in phylogenetically diverse species of the filamentous fungus Fusarium.</title>
        <authorList>
            <person name="Kim H.-S."/>
            <person name="Busman M."/>
            <person name="Brown D.W."/>
            <person name="Divon H."/>
            <person name="Uhlig S."/>
            <person name="Proctor R.H."/>
        </authorList>
    </citation>
    <scope>NUCLEOTIDE SEQUENCE [LARGE SCALE GENOMIC DNA]</scope>
    <source>
        <strain evidence="9 10">NRRL 2903</strain>
    </source>
</reference>
<dbReference type="InterPro" id="IPR004839">
    <property type="entry name" value="Aminotransferase_I/II_large"/>
</dbReference>
<comment type="similarity">
    <text evidence="2">Belongs to the class-I pyridoxal-phosphate-dependent aminotransferase family.</text>
</comment>
<dbReference type="InterPro" id="IPR000796">
    <property type="entry name" value="Asp_trans"/>
</dbReference>
<dbReference type="GO" id="GO:0030170">
    <property type="term" value="F:pyridoxal phosphate binding"/>
    <property type="evidence" value="ECO:0007669"/>
    <property type="project" value="InterPro"/>
</dbReference>
<dbReference type="InterPro" id="IPR015422">
    <property type="entry name" value="PyrdxlP-dep_Trfase_small"/>
</dbReference>
<protein>
    <recommendedName>
        <fullName evidence="7">Aspartate aminotransferase</fullName>
        <ecNumber evidence="7">2.6.1.1</ecNumber>
    </recommendedName>
</protein>
<keyword evidence="10" id="KW-1185">Reference proteome</keyword>
<dbReference type="GO" id="GO:0004069">
    <property type="term" value="F:L-aspartate:2-oxoglutarate aminotransferase activity"/>
    <property type="evidence" value="ECO:0007669"/>
    <property type="project" value="UniProtKB-EC"/>
</dbReference>
<dbReference type="FunFam" id="3.40.640.10:FF:000066">
    <property type="entry name" value="Aspartate aminotransferase"/>
    <property type="match status" value="1"/>
</dbReference>
<comment type="miscellaneous">
    <text evidence="7">In eukaryotes there are cytoplasmic, mitochondrial and chloroplastic isozymes.</text>
</comment>
<dbReference type="InterPro" id="IPR015424">
    <property type="entry name" value="PyrdxlP-dep_Trfase"/>
</dbReference>
<organism evidence="9 10">
    <name type="scientific">Fusarium austroamericanum</name>
    <dbReference type="NCBI Taxonomy" id="282268"/>
    <lineage>
        <taxon>Eukaryota</taxon>
        <taxon>Fungi</taxon>
        <taxon>Dikarya</taxon>
        <taxon>Ascomycota</taxon>
        <taxon>Pezizomycotina</taxon>
        <taxon>Sordariomycetes</taxon>
        <taxon>Hypocreomycetidae</taxon>
        <taxon>Hypocreales</taxon>
        <taxon>Nectriaceae</taxon>
        <taxon>Fusarium</taxon>
    </lineage>
</organism>
<dbReference type="PANTHER" id="PTHR11879">
    <property type="entry name" value="ASPARTATE AMINOTRANSFERASE"/>
    <property type="match status" value="1"/>
</dbReference>
<dbReference type="Gene3D" id="3.40.640.10">
    <property type="entry name" value="Type I PLP-dependent aspartate aminotransferase-like (Major domain)"/>
    <property type="match status" value="1"/>
</dbReference>
<feature type="domain" description="Aminotransferase class I/classII large" evidence="8">
    <location>
        <begin position="29"/>
        <end position="381"/>
    </location>
</feature>
<dbReference type="SUPFAM" id="SSF53383">
    <property type="entry name" value="PLP-dependent transferases"/>
    <property type="match status" value="1"/>
</dbReference>
<dbReference type="EMBL" id="JAAMOD010000437">
    <property type="protein sequence ID" value="KAF5228888.1"/>
    <property type="molecule type" value="Genomic_DNA"/>
</dbReference>
<sequence length="389" mass="43194">MSRLASLSPAQPDAAFSLVASFKADANDHKVDLCPGFYRDENAKPWILPSVAQAKERIHMNPDLDHEHLPLLGHSKLLTGSRKLAFGASRDVGRVASLQTVSGTGANHIAAQFLSSKLKPKTVWISNPSWINHSEIWSVAGPGVQQRYYPYYDTANHEVDFEAMMKTLHLEAHKGDVILLHACAHNPTGADLTREQWKTVASLCKELGLFAIFDMAYQGFASGDLSHDAWPIAHFFDRSDIEFFVAQSFSKNFGLYGERVGVLHLVSIDTETSSKMTPLLVQLSRAEVTSCPSYGARIVAEILDDEQLYNQWLNDLIYMSNRMKAMRESLYQGLIGMFSMTGLSTVEVAMLRDKHHIYLLPSGRLSVTGLTIDNVYDVAEAFLSVLGTE</sequence>
<dbReference type="PANTHER" id="PTHR11879:SF20">
    <property type="entry name" value="ASPARTATE AMINOTRANSFERASE"/>
    <property type="match status" value="1"/>
</dbReference>
<evidence type="ECO:0000256" key="4">
    <source>
        <dbReference type="ARBA" id="ARBA00022576"/>
    </source>
</evidence>
<dbReference type="PROSITE" id="PS00105">
    <property type="entry name" value="AA_TRANSFER_CLASS_1"/>
    <property type="match status" value="1"/>
</dbReference>
<comment type="caution">
    <text evidence="9">The sequence shown here is derived from an EMBL/GenBank/DDBJ whole genome shotgun (WGS) entry which is preliminary data.</text>
</comment>
<comment type="subunit">
    <text evidence="3 7">Homodimer.</text>
</comment>
<dbReference type="AlphaFoldDB" id="A0AAN5Z065"/>